<dbReference type="RefSeq" id="WP_268882381.1">
    <property type="nucleotide sequence ID" value="NZ_CP114029.1"/>
</dbReference>
<organism evidence="2 3">
    <name type="scientific">Jiella pelagia</name>
    <dbReference type="NCBI Taxonomy" id="2986949"/>
    <lineage>
        <taxon>Bacteria</taxon>
        <taxon>Pseudomonadati</taxon>
        <taxon>Pseudomonadota</taxon>
        <taxon>Alphaproteobacteria</taxon>
        <taxon>Hyphomicrobiales</taxon>
        <taxon>Aurantimonadaceae</taxon>
        <taxon>Jiella</taxon>
    </lineage>
</organism>
<dbReference type="Gene3D" id="1.10.10.10">
    <property type="entry name" value="Winged helix-like DNA-binding domain superfamily/Winged helix DNA-binding domain"/>
    <property type="match status" value="1"/>
</dbReference>
<dbReference type="Proteomes" id="UP001164020">
    <property type="component" value="Chromosome"/>
</dbReference>
<reference evidence="2" key="1">
    <citation type="submission" date="2022-12" db="EMBL/GenBank/DDBJ databases">
        <title>Jiella pelagia sp. nov., isolated from phosphonate enriched culture of Northwest Pacific surface seawater.</title>
        <authorList>
            <person name="Shin D.Y."/>
            <person name="Hwang C.Y."/>
        </authorList>
    </citation>
    <scope>NUCLEOTIDE SEQUENCE</scope>
    <source>
        <strain evidence="2">HL-NP1</strain>
    </source>
</reference>
<dbReference type="SMART" id="SM00419">
    <property type="entry name" value="HTH_CRP"/>
    <property type="match status" value="1"/>
</dbReference>
<dbReference type="InterPro" id="IPR036390">
    <property type="entry name" value="WH_DNA-bd_sf"/>
</dbReference>
<proteinExistence type="predicted"/>
<evidence type="ECO:0000259" key="1">
    <source>
        <dbReference type="PROSITE" id="PS51063"/>
    </source>
</evidence>
<sequence length="88" mass="10063">MTELAFLDISTRLARALVRLLEAPSMASAKRPVRLSLSQTELANMIGSARENVNRCLKTWEKREIVHLKDGWLIVTDEKCLRLLADRE</sequence>
<evidence type="ECO:0000313" key="2">
    <source>
        <dbReference type="EMBL" id="WAP69957.1"/>
    </source>
</evidence>
<dbReference type="InterPro" id="IPR036388">
    <property type="entry name" value="WH-like_DNA-bd_sf"/>
</dbReference>
<keyword evidence="3" id="KW-1185">Reference proteome</keyword>
<dbReference type="Pfam" id="PF13545">
    <property type="entry name" value="HTH_Crp_2"/>
    <property type="match status" value="1"/>
</dbReference>
<gene>
    <name evidence="2" type="ORF">OH818_07220</name>
</gene>
<name>A0ABY7C2G1_9HYPH</name>
<feature type="domain" description="HTH crp-type" evidence="1">
    <location>
        <begin position="7"/>
        <end position="79"/>
    </location>
</feature>
<dbReference type="InterPro" id="IPR012318">
    <property type="entry name" value="HTH_CRP"/>
</dbReference>
<dbReference type="SUPFAM" id="SSF46785">
    <property type="entry name" value="Winged helix' DNA-binding domain"/>
    <property type="match status" value="1"/>
</dbReference>
<dbReference type="EMBL" id="CP114029">
    <property type="protein sequence ID" value="WAP69957.1"/>
    <property type="molecule type" value="Genomic_DNA"/>
</dbReference>
<accession>A0ABY7C2G1</accession>
<evidence type="ECO:0000313" key="3">
    <source>
        <dbReference type="Proteomes" id="UP001164020"/>
    </source>
</evidence>
<dbReference type="PROSITE" id="PS51063">
    <property type="entry name" value="HTH_CRP_2"/>
    <property type="match status" value="1"/>
</dbReference>
<protein>
    <submittedName>
        <fullName evidence="2">Helix-turn-helix domain-containing protein</fullName>
    </submittedName>
</protein>